<dbReference type="Pfam" id="PF01551">
    <property type="entry name" value="Peptidase_M23"/>
    <property type="match status" value="1"/>
</dbReference>
<dbReference type="InterPro" id="IPR004937">
    <property type="entry name" value="Urea_transporter"/>
</dbReference>
<feature type="transmembrane region" description="Helical" evidence="7">
    <location>
        <begin position="12"/>
        <end position="37"/>
    </location>
</feature>
<keyword evidence="6 7" id="KW-0472">Membrane</keyword>
<evidence type="ECO:0000259" key="8">
    <source>
        <dbReference type="Pfam" id="PF01551"/>
    </source>
</evidence>
<dbReference type="GO" id="GO:0005886">
    <property type="term" value="C:plasma membrane"/>
    <property type="evidence" value="ECO:0007669"/>
    <property type="project" value="UniProtKB-SubCell"/>
</dbReference>
<dbReference type="Gene3D" id="2.70.70.10">
    <property type="entry name" value="Glucose Permease (Domain IIA)"/>
    <property type="match status" value="1"/>
</dbReference>
<accession>A0A7V5U1U8</accession>
<feature type="domain" description="M23ase beta-sheet core" evidence="8">
    <location>
        <begin position="384"/>
        <end position="474"/>
    </location>
</feature>
<gene>
    <name evidence="9" type="ORF">ENJ96_00865</name>
</gene>
<feature type="transmembrane region" description="Helical" evidence="7">
    <location>
        <begin position="43"/>
        <end position="61"/>
    </location>
</feature>
<evidence type="ECO:0000256" key="1">
    <source>
        <dbReference type="ARBA" id="ARBA00004651"/>
    </source>
</evidence>
<evidence type="ECO:0000256" key="2">
    <source>
        <dbReference type="ARBA" id="ARBA00005914"/>
    </source>
</evidence>
<protein>
    <submittedName>
        <fullName evidence="9">Peptidase M23</fullName>
    </submittedName>
</protein>
<evidence type="ECO:0000313" key="9">
    <source>
        <dbReference type="EMBL" id="HHI96386.1"/>
    </source>
</evidence>
<dbReference type="Proteomes" id="UP000886101">
    <property type="component" value="Unassembled WGS sequence"/>
</dbReference>
<dbReference type="AlphaFoldDB" id="A0A7V5U1U8"/>
<comment type="caution">
    <text evidence="9">The sequence shown here is derived from an EMBL/GenBank/DDBJ whole genome shotgun (WGS) entry which is preliminary data.</text>
</comment>
<feature type="transmembrane region" description="Helical" evidence="7">
    <location>
        <begin position="227"/>
        <end position="244"/>
    </location>
</feature>
<reference evidence="9" key="1">
    <citation type="journal article" date="2020" name="mSystems">
        <title>Genome- and Community-Level Interaction Insights into Carbon Utilization and Element Cycling Functions of Hydrothermarchaeota in Hydrothermal Sediment.</title>
        <authorList>
            <person name="Zhou Z."/>
            <person name="Liu Y."/>
            <person name="Xu W."/>
            <person name="Pan J."/>
            <person name="Luo Z.H."/>
            <person name="Li M."/>
        </authorList>
    </citation>
    <scope>NUCLEOTIDE SEQUENCE [LARGE SCALE GENOMIC DNA]</scope>
    <source>
        <strain evidence="9">HyVt-533</strain>
    </source>
</reference>
<dbReference type="GO" id="GO:0015204">
    <property type="term" value="F:urea transmembrane transporter activity"/>
    <property type="evidence" value="ECO:0007669"/>
    <property type="project" value="InterPro"/>
</dbReference>
<organism evidence="9">
    <name type="scientific">Thermodesulfatator atlanticus</name>
    <dbReference type="NCBI Taxonomy" id="501497"/>
    <lineage>
        <taxon>Bacteria</taxon>
        <taxon>Pseudomonadati</taxon>
        <taxon>Thermodesulfobacteriota</taxon>
        <taxon>Thermodesulfobacteria</taxon>
        <taxon>Thermodesulfobacteriales</taxon>
        <taxon>Thermodesulfatatoraceae</taxon>
        <taxon>Thermodesulfatator</taxon>
    </lineage>
</organism>
<evidence type="ECO:0000256" key="4">
    <source>
        <dbReference type="ARBA" id="ARBA00022692"/>
    </source>
</evidence>
<comment type="subcellular location">
    <subcellularLocation>
        <location evidence="1">Cell membrane</location>
        <topology evidence="1">Multi-pass membrane protein</topology>
    </subcellularLocation>
</comment>
<name>A0A7V5U1U8_9BACT</name>
<dbReference type="InterPro" id="IPR029020">
    <property type="entry name" value="Ammonium/urea_transptr"/>
</dbReference>
<dbReference type="PANTHER" id="PTHR10464:SF4">
    <property type="entry name" value="UREA TRANSPORTER"/>
    <property type="match status" value="1"/>
</dbReference>
<keyword evidence="4 7" id="KW-0812">Transmembrane</keyword>
<dbReference type="InterPro" id="IPR016047">
    <property type="entry name" value="M23ase_b-sheet_dom"/>
</dbReference>
<dbReference type="CDD" id="cd12797">
    <property type="entry name" value="M23_peptidase"/>
    <property type="match status" value="1"/>
</dbReference>
<dbReference type="InterPro" id="IPR011055">
    <property type="entry name" value="Dup_hybrid_motif"/>
</dbReference>
<proteinExistence type="inferred from homology"/>
<feature type="transmembrane region" description="Helical" evidence="7">
    <location>
        <begin position="92"/>
        <end position="110"/>
    </location>
</feature>
<feature type="transmembrane region" description="Helical" evidence="7">
    <location>
        <begin position="196"/>
        <end position="215"/>
    </location>
</feature>
<keyword evidence="3" id="KW-1003">Cell membrane</keyword>
<evidence type="ECO:0000256" key="7">
    <source>
        <dbReference type="SAM" id="Phobius"/>
    </source>
</evidence>
<evidence type="ECO:0000256" key="3">
    <source>
        <dbReference type="ARBA" id="ARBA00022475"/>
    </source>
</evidence>
<dbReference type="PANTHER" id="PTHR10464">
    <property type="entry name" value="UREA TRANSPORTER"/>
    <property type="match status" value="1"/>
</dbReference>
<feature type="transmembrane region" description="Helical" evidence="7">
    <location>
        <begin position="277"/>
        <end position="299"/>
    </location>
</feature>
<evidence type="ECO:0000256" key="6">
    <source>
        <dbReference type="ARBA" id="ARBA00023136"/>
    </source>
</evidence>
<evidence type="ECO:0000256" key="5">
    <source>
        <dbReference type="ARBA" id="ARBA00022989"/>
    </source>
</evidence>
<keyword evidence="5 7" id="KW-1133">Transmembrane helix</keyword>
<feature type="transmembrane region" description="Helical" evidence="7">
    <location>
        <begin position="167"/>
        <end position="189"/>
    </location>
</feature>
<sequence>MKELRPIINSVLNSYSGILFLARPAAGLAILLFSVLISPNLGLSALVCVSSAYLFARILGLKEDFLRLDFYIYNPLLVGLSIGYFFKIDPLSLLFLVLMGIFTFLLTYGLSSAFWYYFRLPVLSLPFVVGSLIAALASYRYSNLFVKSLYKFPTFSYFSLPLWLEGFLRSLGAIFFMPQVMVGLGLFLVILFSSRIMALLSVLGYATGTMIAYFFTGSFQEAFSNLNHFNFILIALALGGVFLIPSPKSYLMALVASAIAVPLTEASQVFWEKFGLPAFALPFNLTTLLVLYALGLSGYRKLTLYYRGTPEKTLDHYLTLEKRFPARTWEVDLPVSGRWLVWQGPDGKFTHKGPWRYAIDFVITDEAGRTYAGEGLRLEDYYAYHKPVFSPVTGRVVEVVDSLPDEPPGSANKDYPWGNHVIIYDPRGFYAVLAHLSPGTLKVKKGDWVVKGALIGLCGSSGYSPEPHLHLHLQSGPEIGSPTLPFVFSAYLKNGEFHDFSLPAEGETVEPAPPERRLKQTLNFLLGQEFEYDFFKNEEFKERFILRVEMAPDGTFYFTEGKGKLYFAQRGSAFYFLNFEGPRTSPLRYFFLAAPKIPLLLKEGLSWEDYLPLEVSLGPLKKGLYLFILSFWPSFLKFKARYQALNRFDFKGEITFNDEKIKTTVRLAPGKGFTEIKIEKVNENLSFRRRTNHEQESSL</sequence>
<feature type="transmembrane region" description="Helical" evidence="7">
    <location>
        <begin position="122"/>
        <end position="141"/>
    </location>
</feature>
<dbReference type="SUPFAM" id="SSF51261">
    <property type="entry name" value="Duplicated hybrid motif"/>
    <property type="match status" value="1"/>
</dbReference>
<dbReference type="Gene3D" id="1.10.3430.10">
    <property type="entry name" value="Ammonium transporter AmtB like domains"/>
    <property type="match status" value="1"/>
</dbReference>
<dbReference type="Pfam" id="PF03253">
    <property type="entry name" value="UT"/>
    <property type="match status" value="1"/>
</dbReference>
<comment type="similarity">
    <text evidence="2">Belongs to the urea transporter family.</text>
</comment>
<dbReference type="EMBL" id="DROK01000027">
    <property type="protein sequence ID" value="HHI96386.1"/>
    <property type="molecule type" value="Genomic_DNA"/>
</dbReference>